<dbReference type="PRINTS" id="PR00344">
    <property type="entry name" value="BCTRLSENSOR"/>
</dbReference>
<evidence type="ECO:0000256" key="4">
    <source>
        <dbReference type="ARBA" id="ARBA00022777"/>
    </source>
</evidence>
<evidence type="ECO:0000313" key="8">
    <source>
        <dbReference type="EMBL" id="MDJ1182439.1"/>
    </source>
</evidence>
<dbReference type="SUPFAM" id="SSF55874">
    <property type="entry name" value="ATPase domain of HSP90 chaperone/DNA topoisomerase II/histidine kinase"/>
    <property type="match status" value="1"/>
</dbReference>
<dbReference type="CDD" id="cd00082">
    <property type="entry name" value="HisKA"/>
    <property type="match status" value="1"/>
</dbReference>
<dbReference type="EMBL" id="JAQOSQ010000002">
    <property type="protein sequence ID" value="MDJ1182439.1"/>
    <property type="molecule type" value="Genomic_DNA"/>
</dbReference>
<evidence type="ECO:0000256" key="6">
    <source>
        <dbReference type="SAM" id="Coils"/>
    </source>
</evidence>
<evidence type="ECO:0000256" key="5">
    <source>
        <dbReference type="ARBA" id="ARBA00023012"/>
    </source>
</evidence>
<dbReference type="EC" id="2.7.13.3" evidence="2"/>
<accession>A0ABT7BTC7</accession>
<organism evidence="8 9">
    <name type="scientific">Roseofilum casamattae BLCC-M143</name>
    <dbReference type="NCBI Taxonomy" id="3022442"/>
    <lineage>
        <taxon>Bacteria</taxon>
        <taxon>Bacillati</taxon>
        <taxon>Cyanobacteriota</taxon>
        <taxon>Cyanophyceae</taxon>
        <taxon>Desertifilales</taxon>
        <taxon>Desertifilaceae</taxon>
        <taxon>Roseofilum</taxon>
        <taxon>Roseofilum casamattae</taxon>
    </lineage>
</organism>
<proteinExistence type="predicted"/>
<comment type="caution">
    <text evidence="8">The sequence shown here is derived from an EMBL/GenBank/DDBJ whole genome shotgun (WGS) entry which is preliminary data.</text>
</comment>
<feature type="domain" description="Histidine kinase" evidence="7">
    <location>
        <begin position="48"/>
        <end position="301"/>
    </location>
</feature>
<dbReference type="Proteomes" id="UP001232992">
    <property type="component" value="Unassembled WGS sequence"/>
</dbReference>
<dbReference type="Pfam" id="PF02518">
    <property type="entry name" value="HATPase_c"/>
    <property type="match status" value="1"/>
</dbReference>
<dbReference type="SUPFAM" id="SSF47384">
    <property type="entry name" value="Homodimeric domain of signal transducing histidine kinase"/>
    <property type="match status" value="1"/>
</dbReference>
<keyword evidence="5" id="KW-0902">Two-component regulatory system</keyword>
<dbReference type="InterPro" id="IPR003594">
    <property type="entry name" value="HATPase_dom"/>
</dbReference>
<dbReference type="SMART" id="SM00387">
    <property type="entry name" value="HATPase_c"/>
    <property type="match status" value="1"/>
</dbReference>
<dbReference type="PANTHER" id="PTHR43065">
    <property type="entry name" value="SENSOR HISTIDINE KINASE"/>
    <property type="match status" value="1"/>
</dbReference>
<keyword evidence="8" id="KW-0547">Nucleotide-binding</keyword>
<dbReference type="InterPro" id="IPR004358">
    <property type="entry name" value="Sig_transdc_His_kin-like_C"/>
</dbReference>
<dbReference type="PROSITE" id="PS50109">
    <property type="entry name" value="HIS_KIN"/>
    <property type="match status" value="1"/>
</dbReference>
<feature type="coiled-coil region" evidence="6">
    <location>
        <begin position="2"/>
        <end position="29"/>
    </location>
</feature>
<evidence type="ECO:0000256" key="1">
    <source>
        <dbReference type="ARBA" id="ARBA00000085"/>
    </source>
</evidence>
<dbReference type="Gene3D" id="3.30.565.10">
    <property type="entry name" value="Histidine kinase-like ATPase, C-terminal domain"/>
    <property type="match status" value="1"/>
</dbReference>
<dbReference type="InterPro" id="IPR036890">
    <property type="entry name" value="HATPase_C_sf"/>
</dbReference>
<dbReference type="Gene3D" id="1.10.287.130">
    <property type="match status" value="1"/>
</dbReference>
<evidence type="ECO:0000259" key="7">
    <source>
        <dbReference type="PROSITE" id="PS50109"/>
    </source>
</evidence>
<evidence type="ECO:0000313" key="9">
    <source>
        <dbReference type="Proteomes" id="UP001232992"/>
    </source>
</evidence>
<reference evidence="8 9" key="1">
    <citation type="submission" date="2023-01" db="EMBL/GenBank/DDBJ databases">
        <title>Novel diversity within Roseofilum (Cyanobacteria; Desertifilaceae) from marine benthic mats with descriptions of four novel species.</title>
        <authorList>
            <person name="Wang Y."/>
            <person name="Berthold D.E."/>
            <person name="Hu J."/>
            <person name="Lefler F.W."/>
            <person name="Laughinghouse H.D. IV."/>
        </authorList>
    </citation>
    <scope>NUCLEOTIDE SEQUENCE [LARGE SCALE GENOMIC DNA]</scope>
    <source>
        <strain evidence="8 9">BLCC-M143</strain>
    </source>
</reference>
<keyword evidence="4" id="KW-0418">Kinase</keyword>
<keyword evidence="8" id="KW-0067">ATP-binding</keyword>
<keyword evidence="6" id="KW-0175">Coiled coil</keyword>
<keyword evidence="9" id="KW-1185">Reference proteome</keyword>
<dbReference type="InterPro" id="IPR005467">
    <property type="entry name" value="His_kinase_dom"/>
</dbReference>
<keyword evidence="4" id="KW-0808">Transferase</keyword>
<protein>
    <recommendedName>
        <fullName evidence="2">histidine kinase</fullName>
        <ecNumber evidence="2">2.7.13.3</ecNumber>
    </recommendedName>
</protein>
<name>A0ABT7BTC7_9CYAN</name>
<dbReference type="PANTHER" id="PTHR43065:SF50">
    <property type="entry name" value="HISTIDINE KINASE"/>
    <property type="match status" value="1"/>
</dbReference>
<sequence length="304" mass="34471">MSKRIQESIQDLEVNNHQLSETLQKLQSTQLQLIQHEKMSSLGQLVGGIAHEINNPISFIRGNVSHAEEYILDLLRIVEIYQVHCPPIEGEDAEEIEEIDVEFIREDFLKLLESMKVGSDRVREIVISLRNFSRLDESIFKESDIKECLQDTLAILNNKIEGDRDRQPIQIVTDYGNLPTIECYPAQLNQVFMYIINNAIDALESFRSLMSDRIPQIKIAAFAPDTDRITIAIADNGIGIPEEVKQRIFDPFFTTKPVGEGTGLGLAISYQIIAQTHQGHLECHSTLGKGTELRIQIPRHLISE</sequence>
<gene>
    <name evidence="8" type="ORF">PMH09_04460</name>
</gene>
<keyword evidence="3" id="KW-0597">Phosphoprotein</keyword>
<dbReference type="RefSeq" id="WP_283757091.1">
    <property type="nucleotide sequence ID" value="NZ_JAQOSQ010000002.1"/>
</dbReference>
<comment type="catalytic activity">
    <reaction evidence="1">
        <text>ATP + protein L-histidine = ADP + protein N-phospho-L-histidine.</text>
        <dbReference type="EC" id="2.7.13.3"/>
    </reaction>
</comment>
<dbReference type="InterPro" id="IPR003661">
    <property type="entry name" value="HisK_dim/P_dom"/>
</dbReference>
<dbReference type="InterPro" id="IPR036097">
    <property type="entry name" value="HisK_dim/P_sf"/>
</dbReference>
<dbReference type="GO" id="GO:0005524">
    <property type="term" value="F:ATP binding"/>
    <property type="evidence" value="ECO:0007669"/>
    <property type="project" value="UniProtKB-KW"/>
</dbReference>
<evidence type="ECO:0000256" key="2">
    <source>
        <dbReference type="ARBA" id="ARBA00012438"/>
    </source>
</evidence>
<evidence type="ECO:0000256" key="3">
    <source>
        <dbReference type="ARBA" id="ARBA00022553"/>
    </source>
</evidence>